<protein>
    <submittedName>
        <fullName evidence="1">Uncharacterized protein</fullName>
    </submittedName>
</protein>
<proteinExistence type="predicted"/>
<reference evidence="1" key="1">
    <citation type="submission" date="2015-10" db="EMBL/GenBank/DDBJ databases">
        <authorList>
            <person name="Gilbert D.G."/>
        </authorList>
    </citation>
    <scope>NUCLEOTIDE SEQUENCE</scope>
    <source>
        <strain evidence="1">Phyl III-seqv23</strain>
    </source>
</reference>
<dbReference type="AlphaFoldDB" id="A0A0S4WQ97"/>
<accession>A0A0S4WQ97</accession>
<organism evidence="1">
    <name type="scientific">Ralstonia solanacearum</name>
    <name type="common">Pseudomonas solanacearum</name>
    <dbReference type="NCBI Taxonomy" id="305"/>
    <lineage>
        <taxon>Bacteria</taxon>
        <taxon>Pseudomonadati</taxon>
        <taxon>Pseudomonadota</taxon>
        <taxon>Betaproteobacteria</taxon>
        <taxon>Burkholderiales</taxon>
        <taxon>Burkholderiaceae</taxon>
        <taxon>Ralstonia</taxon>
        <taxon>Ralstonia solanacearum species complex</taxon>
    </lineage>
</organism>
<gene>
    <name evidence="1" type="ORF">RUN215_v1_180009</name>
</gene>
<sequence length="123" mass="14256">MRIQVSNNGKTIEGKELFLFGNGIGEMDTRTHGERYLGVLLHNREPLSDILRNHDKHRISIYFHHKIVYIDVTGDKHHYVLNLNKDSTQLCAQIERDKTILLAILSDDESKVEYSVIEDIIIE</sequence>
<dbReference type="EMBL" id="LN899820">
    <property type="protein sequence ID" value="CUV53686.1"/>
    <property type="molecule type" value="Genomic_DNA"/>
</dbReference>
<name>A0A0S4WQ97_RALSL</name>
<evidence type="ECO:0000313" key="1">
    <source>
        <dbReference type="EMBL" id="CUV53686.1"/>
    </source>
</evidence>